<dbReference type="GO" id="GO:0005789">
    <property type="term" value="C:endoplasmic reticulum membrane"/>
    <property type="evidence" value="ECO:0007669"/>
    <property type="project" value="UniProtKB-SubCell"/>
</dbReference>
<dbReference type="Gramene" id="XM_028335180.1">
    <property type="protein sequence ID" value="XP_028190981.1"/>
    <property type="gene ID" value="LOC114376871"/>
</dbReference>
<keyword evidence="15" id="KW-1185">Reference proteome</keyword>
<evidence type="ECO:0000256" key="10">
    <source>
        <dbReference type="SAM" id="Phobius"/>
    </source>
</evidence>
<evidence type="ECO:0000313" key="13">
    <source>
        <dbReference type="EMBL" id="RZB79005.1"/>
    </source>
</evidence>
<reference evidence="11 15" key="1">
    <citation type="submission" date="2018-09" db="EMBL/GenBank/DDBJ databases">
        <title>A high-quality reference genome of wild soybean provides a powerful tool to mine soybean genomes.</title>
        <authorList>
            <person name="Xie M."/>
            <person name="Chung C.Y.L."/>
            <person name="Li M.-W."/>
            <person name="Wong F.-L."/>
            <person name="Chan T.-F."/>
            <person name="Lam H.-M."/>
        </authorList>
    </citation>
    <scope>NUCLEOTIDE SEQUENCE [LARGE SCALE GENOMIC DNA]</scope>
    <source>
        <strain evidence="15">cv. W05</strain>
        <tissue evidence="11">Hypocotyl of etiolated seedlings</tissue>
    </source>
</reference>
<comment type="caution">
    <text evidence="11">The sequence shown here is derived from an EMBL/GenBank/DDBJ whole genome shotgun (WGS) entry which is preliminary data.</text>
</comment>
<dbReference type="GO" id="GO:0009734">
    <property type="term" value="P:auxin-activated signaling pathway"/>
    <property type="evidence" value="ECO:0007669"/>
    <property type="project" value="UniProtKB-KW"/>
</dbReference>
<dbReference type="Proteomes" id="UP000289340">
    <property type="component" value="Chromosome 11"/>
</dbReference>
<comment type="similarity">
    <text evidence="9">Belongs to the auxin efflux carrier (TC 2.A.69.2) family.</text>
</comment>
<organism evidence="11 15">
    <name type="scientific">Glycine soja</name>
    <name type="common">Wild soybean</name>
    <dbReference type="NCBI Taxonomy" id="3848"/>
    <lineage>
        <taxon>Eukaryota</taxon>
        <taxon>Viridiplantae</taxon>
        <taxon>Streptophyta</taxon>
        <taxon>Embryophyta</taxon>
        <taxon>Tracheophyta</taxon>
        <taxon>Spermatophyta</taxon>
        <taxon>Magnoliopsida</taxon>
        <taxon>eudicotyledons</taxon>
        <taxon>Gunneridae</taxon>
        <taxon>Pentapetalae</taxon>
        <taxon>rosids</taxon>
        <taxon>fabids</taxon>
        <taxon>Fabales</taxon>
        <taxon>Fabaceae</taxon>
        <taxon>Papilionoideae</taxon>
        <taxon>50 kb inversion clade</taxon>
        <taxon>NPAAA clade</taxon>
        <taxon>indigoferoid/millettioid clade</taxon>
        <taxon>Phaseoleae</taxon>
        <taxon>Glycine</taxon>
        <taxon>Glycine subgen. Soja</taxon>
    </lineage>
</organism>
<evidence type="ECO:0000256" key="1">
    <source>
        <dbReference type="ARBA" id="ARBA00004477"/>
    </source>
</evidence>
<evidence type="ECO:0000256" key="8">
    <source>
        <dbReference type="ARBA" id="ARBA00025100"/>
    </source>
</evidence>
<evidence type="ECO:0000256" key="4">
    <source>
        <dbReference type="ARBA" id="ARBA00022824"/>
    </source>
</evidence>
<keyword evidence="5 10" id="KW-1133">Transmembrane helix</keyword>
<dbReference type="EMBL" id="QZWG01000011">
    <property type="protein sequence ID" value="RZB79003.1"/>
    <property type="molecule type" value="Genomic_DNA"/>
</dbReference>
<accession>A0A445HYZ5</accession>
<feature type="transmembrane region" description="Helical" evidence="10">
    <location>
        <begin position="253"/>
        <end position="273"/>
    </location>
</feature>
<dbReference type="PANTHER" id="PTHR31651">
    <property type="match status" value="1"/>
</dbReference>
<name>A0A445HYZ5_GLYSO</name>
<feature type="transmembrane region" description="Helical" evidence="10">
    <location>
        <begin position="6"/>
        <end position="29"/>
    </location>
</feature>
<dbReference type="PANTHER" id="PTHR31651:SF21">
    <property type="entry name" value="AUXIN EFFLUX CARRIER FAMILY PROTEIN"/>
    <property type="match status" value="1"/>
</dbReference>
<feature type="transmembrane region" description="Helical" evidence="10">
    <location>
        <begin position="293"/>
        <end position="311"/>
    </location>
</feature>
<feature type="transmembrane region" description="Helical" evidence="10">
    <location>
        <begin position="393"/>
        <end position="414"/>
    </location>
</feature>
<evidence type="ECO:0000313" key="15">
    <source>
        <dbReference type="Proteomes" id="UP000289340"/>
    </source>
</evidence>
<dbReference type="GO" id="GO:0080162">
    <property type="term" value="P:endoplasmic reticulum to cytosol auxin transport"/>
    <property type="evidence" value="ECO:0007669"/>
    <property type="project" value="InterPro"/>
</dbReference>
<dbReference type="Gramene" id="XM_028335181.1">
    <property type="protein sequence ID" value="XP_028190982.1"/>
    <property type="gene ID" value="LOC114376871"/>
</dbReference>
<feature type="transmembrane region" description="Helical" evidence="10">
    <location>
        <begin position="147"/>
        <end position="168"/>
    </location>
</feature>
<dbReference type="InterPro" id="IPR045033">
    <property type="entry name" value="PILS1/3/4/5/7"/>
</dbReference>
<feature type="transmembrane region" description="Helical" evidence="10">
    <location>
        <begin position="363"/>
        <end position="381"/>
    </location>
</feature>
<dbReference type="EMBL" id="QZWG01000011">
    <property type="protein sequence ID" value="RZB79004.1"/>
    <property type="molecule type" value="Genomic_DNA"/>
</dbReference>
<evidence type="ECO:0000256" key="3">
    <source>
        <dbReference type="ARBA" id="ARBA00022692"/>
    </source>
</evidence>
<evidence type="ECO:0000256" key="5">
    <source>
        <dbReference type="ARBA" id="ARBA00022989"/>
    </source>
</evidence>
<proteinExistence type="inferred from homology"/>
<evidence type="ECO:0000256" key="9">
    <source>
        <dbReference type="ARBA" id="ARBA00025752"/>
    </source>
</evidence>
<feature type="transmembrane region" description="Helical" evidence="10">
    <location>
        <begin position="323"/>
        <end position="343"/>
    </location>
</feature>
<evidence type="ECO:0000256" key="7">
    <source>
        <dbReference type="ARBA" id="ARBA00023294"/>
    </source>
</evidence>
<dbReference type="EMBL" id="QZWG01000011">
    <property type="protein sequence ID" value="RZB79006.1"/>
    <property type="molecule type" value="Genomic_DNA"/>
</dbReference>
<dbReference type="EMBL" id="QZWG01000011">
    <property type="protein sequence ID" value="RZB79005.1"/>
    <property type="molecule type" value="Genomic_DNA"/>
</dbReference>
<keyword evidence="6 10" id="KW-0472">Membrane</keyword>
<feature type="transmembrane region" description="Helical" evidence="10">
    <location>
        <begin position="106"/>
        <end position="127"/>
    </location>
</feature>
<protein>
    <submittedName>
        <fullName evidence="11">Protein PIN-LIKES 3 isoform A</fullName>
    </submittedName>
    <submittedName>
        <fullName evidence="12">Protein PIN-LIKES 3 isoform B</fullName>
    </submittedName>
    <submittedName>
        <fullName evidence="13">Protein PIN-LIKES 3 isoform C</fullName>
    </submittedName>
    <submittedName>
        <fullName evidence="14">Protein PIN-LIKES 3 isoform D</fullName>
    </submittedName>
</protein>
<feature type="transmembrane region" description="Helical" evidence="10">
    <location>
        <begin position="73"/>
        <end position="94"/>
    </location>
</feature>
<sequence length="415" mass="44928">MGLVELFGVASMPVIKVLIITAVGLLLALDNVNLLGKDARIQVNHLVHYVFNPALVGGNLADTITFENVVLLWFMPVNILLTFIIGSALGWILIKLTRAPKHLEGLILGVCSAGNLGNLPIIIIPAICKDKGSPFGDSNVCYQYGMAYASLSMAVGAVYTWTYVYNIMRVSASVVPKDDYRTSSFRLEASGEFLEFIPEEESSEPENPPKDNMDDYTLLLSSIESEENVKLPISAKIKQQFGNLLVNSNFRAIFSPATLGAIVGFIVGVVPQIRKLMIGGDASLHVIQDSVTMVGEAAVPIITLIMGANLLKGLKGANTSIWTVIGIIVVRYIFLPILGILVIKGATQLGLVQPDPLYQFVLLLQYALPPAMAIGTIAQLFGAGEGECSVIMLWTYVLASVAVTFWTTYFMWLVA</sequence>
<comment type="subcellular location">
    <subcellularLocation>
        <location evidence="1">Endoplasmic reticulum membrane</location>
        <topology evidence="1">Multi-pass membrane protein</topology>
    </subcellularLocation>
</comment>
<keyword evidence="4" id="KW-0256">Endoplasmic reticulum</keyword>
<keyword evidence="7" id="KW-0927">Auxin signaling pathway</keyword>
<evidence type="ECO:0000256" key="6">
    <source>
        <dbReference type="ARBA" id="ARBA00023136"/>
    </source>
</evidence>
<evidence type="ECO:0000313" key="12">
    <source>
        <dbReference type="EMBL" id="RZB79004.1"/>
    </source>
</evidence>
<keyword evidence="3 10" id="KW-0812">Transmembrane</keyword>
<evidence type="ECO:0000313" key="11">
    <source>
        <dbReference type="EMBL" id="RZB79003.1"/>
    </source>
</evidence>
<gene>
    <name evidence="11" type="ORF">D0Y65_029392</name>
</gene>
<evidence type="ECO:0000256" key="2">
    <source>
        <dbReference type="ARBA" id="ARBA00022448"/>
    </source>
</evidence>
<evidence type="ECO:0000313" key="14">
    <source>
        <dbReference type="EMBL" id="RZB79006.1"/>
    </source>
</evidence>
<keyword evidence="2" id="KW-0813">Transport</keyword>
<comment type="function">
    <text evidence="8">Involved in cellular auxin homeostasis by regulating auxin metabolism. Regulates intracellular auxin accumulation at the endoplasmic reticulum and thus auxin availability for nuclear auxin signaling.</text>
</comment>
<dbReference type="InterPro" id="IPR004776">
    <property type="entry name" value="Mem_transp_PIN-like"/>
</dbReference>
<dbReference type="Pfam" id="PF03547">
    <property type="entry name" value="Mem_trans"/>
    <property type="match status" value="1"/>
</dbReference>
<dbReference type="AlphaFoldDB" id="A0A445HYZ5"/>
<dbReference type="Gramene" id="XM_028335179.1">
    <property type="protein sequence ID" value="XP_028190980.1"/>
    <property type="gene ID" value="LOC114376871"/>
</dbReference>